<dbReference type="PANTHER" id="PTHR43861">
    <property type="entry name" value="TRANS-ACONITATE 2-METHYLTRANSFERASE-RELATED"/>
    <property type="match status" value="1"/>
</dbReference>
<dbReference type="CDD" id="cd02440">
    <property type="entry name" value="AdoMet_MTases"/>
    <property type="match status" value="1"/>
</dbReference>
<dbReference type="SUPFAM" id="SSF53335">
    <property type="entry name" value="S-adenosyl-L-methionine-dependent methyltransferases"/>
    <property type="match status" value="1"/>
</dbReference>
<dbReference type="Gene3D" id="3.40.50.150">
    <property type="entry name" value="Vaccinia Virus protein VP39"/>
    <property type="match status" value="1"/>
</dbReference>
<evidence type="ECO:0000313" key="1">
    <source>
        <dbReference type="EMBL" id="SBT09367.1"/>
    </source>
</evidence>
<gene>
    <name evidence="1" type="ORF">PROAA_320042</name>
</gene>
<dbReference type="PANTHER" id="PTHR43861:SF6">
    <property type="entry name" value="METHYLTRANSFERASE TYPE 11"/>
    <property type="match status" value="1"/>
</dbReference>
<proteinExistence type="predicted"/>
<dbReference type="InterPro" id="IPR029063">
    <property type="entry name" value="SAM-dependent_MTases_sf"/>
</dbReference>
<evidence type="ECO:0000313" key="2">
    <source>
        <dbReference type="Proteomes" id="UP000199600"/>
    </source>
</evidence>
<sequence length="326" mass="36504">MISASKHENVPVTESVEGMQCPLCHGNSAEIHRTLAPPVLVKLYRETLGIDVSDLFSDVTKLSSYRCKGCDFRFFYPAITGPECFYQALRDHGWYYIKEKQEFLIAAQEIGQSDSVLDIGCGDGNFSNYISTEHYVGLELSGAAAAEARARHLTVFSQTVEEYSRRHPASVDVVCAFQVLEHVAGPRSFLDASIRCLKPGGRLIVSVPSADSFLRFAINNILNCPPHHVSWWSDEALRSIARLYGLEIRKIFNDILAEEHLEGYLNALVIRGLDARQQKIGLVDDSFRLRVYSKIAAMLVPMLRRGILPAEMRPRGHSTTVVFTVR</sequence>
<dbReference type="Pfam" id="PF13489">
    <property type="entry name" value="Methyltransf_23"/>
    <property type="match status" value="1"/>
</dbReference>
<dbReference type="AlphaFoldDB" id="A0A1A8XXJ2"/>
<keyword evidence="2" id="KW-1185">Reference proteome</keyword>
<dbReference type="RefSeq" id="WP_222102242.1">
    <property type="nucleotide sequence ID" value="NZ_FLQY01000246.1"/>
</dbReference>
<dbReference type="Proteomes" id="UP000199600">
    <property type="component" value="Unassembled WGS sequence"/>
</dbReference>
<organism evidence="1 2">
    <name type="scientific">Candidatus Propionivibrio aalborgensis</name>
    <dbReference type="NCBI Taxonomy" id="1860101"/>
    <lineage>
        <taxon>Bacteria</taxon>
        <taxon>Pseudomonadati</taxon>
        <taxon>Pseudomonadota</taxon>
        <taxon>Betaproteobacteria</taxon>
        <taxon>Rhodocyclales</taxon>
        <taxon>Rhodocyclaceae</taxon>
        <taxon>Propionivibrio</taxon>
    </lineage>
</organism>
<name>A0A1A8XXJ2_9RHOO</name>
<reference evidence="1 2" key="1">
    <citation type="submission" date="2016-06" db="EMBL/GenBank/DDBJ databases">
        <authorList>
            <person name="Kjaerup R.B."/>
            <person name="Dalgaard T.S."/>
            <person name="Juul-Madsen H.R."/>
        </authorList>
    </citation>
    <scope>NUCLEOTIDE SEQUENCE [LARGE SCALE GENOMIC DNA]</scope>
    <source>
        <strain evidence="1">2</strain>
    </source>
</reference>
<accession>A0A1A8XXJ2</accession>
<dbReference type="EMBL" id="FLQY01000246">
    <property type="protein sequence ID" value="SBT09367.1"/>
    <property type="molecule type" value="Genomic_DNA"/>
</dbReference>
<protein>
    <recommendedName>
        <fullName evidence="3">Methyltransferase type 11</fullName>
    </recommendedName>
</protein>
<evidence type="ECO:0008006" key="3">
    <source>
        <dbReference type="Google" id="ProtNLM"/>
    </source>
</evidence>